<dbReference type="GO" id="GO:0006351">
    <property type="term" value="P:DNA-templated transcription"/>
    <property type="evidence" value="ECO:0007669"/>
    <property type="project" value="InterPro"/>
</dbReference>
<protein>
    <submittedName>
        <fullName evidence="8">C6 transcription factor</fullName>
    </submittedName>
</protein>
<dbReference type="GO" id="GO:0005634">
    <property type="term" value="C:nucleus"/>
    <property type="evidence" value="ECO:0007669"/>
    <property type="project" value="UniProtKB-SubCell"/>
</dbReference>
<comment type="subcellular location">
    <subcellularLocation>
        <location evidence="1">Nucleus</location>
    </subcellularLocation>
</comment>
<dbReference type="Gene3D" id="4.10.240.10">
    <property type="entry name" value="Zn(2)-C6 fungal-type DNA-binding domain"/>
    <property type="match status" value="1"/>
</dbReference>
<evidence type="ECO:0000313" key="8">
    <source>
        <dbReference type="EMBL" id="EPE02775.1"/>
    </source>
</evidence>
<dbReference type="InterPro" id="IPR007219">
    <property type="entry name" value="XnlR_reg_dom"/>
</dbReference>
<dbReference type="SUPFAM" id="SSF57701">
    <property type="entry name" value="Zn2/Cys6 DNA-binding domain"/>
    <property type="match status" value="1"/>
</dbReference>
<dbReference type="GO" id="GO:0000981">
    <property type="term" value="F:DNA-binding transcription factor activity, RNA polymerase II-specific"/>
    <property type="evidence" value="ECO:0007669"/>
    <property type="project" value="InterPro"/>
</dbReference>
<proteinExistence type="predicted"/>
<evidence type="ECO:0000256" key="6">
    <source>
        <dbReference type="SAM" id="MobiDB-lite"/>
    </source>
</evidence>
<dbReference type="SMART" id="SM00066">
    <property type="entry name" value="GAL4"/>
    <property type="match status" value="1"/>
</dbReference>
<evidence type="ECO:0000313" key="9">
    <source>
        <dbReference type="Proteomes" id="UP000016923"/>
    </source>
</evidence>
<organism evidence="8 9">
    <name type="scientific">Ophiostoma piceae (strain UAMH 11346)</name>
    <name type="common">Sap stain fungus</name>
    <dbReference type="NCBI Taxonomy" id="1262450"/>
    <lineage>
        <taxon>Eukaryota</taxon>
        <taxon>Fungi</taxon>
        <taxon>Dikarya</taxon>
        <taxon>Ascomycota</taxon>
        <taxon>Pezizomycotina</taxon>
        <taxon>Sordariomycetes</taxon>
        <taxon>Sordariomycetidae</taxon>
        <taxon>Ophiostomatales</taxon>
        <taxon>Ophiostomataceae</taxon>
        <taxon>Ophiostoma</taxon>
    </lineage>
</organism>
<evidence type="ECO:0000259" key="7">
    <source>
        <dbReference type="PROSITE" id="PS50048"/>
    </source>
</evidence>
<evidence type="ECO:0000256" key="5">
    <source>
        <dbReference type="ARBA" id="ARBA00023242"/>
    </source>
</evidence>
<feature type="region of interest" description="Disordered" evidence="6">
    <location>
        <begin position="373"/>
        <end position="430"/>
    </location>
</feature>
<feature type="region of interest" description="Disordered" evidence="6">
    <location>
        <begin position="93"/>
        <end position="193"/>
    </location>
</feature>
<dbReference type="EMBL" id="KE148174">
    <property type="protein sequence ID" value="EPE02775.1"/>
    <property type="molecule type" value="Genomic_DNA"/>
</dbReference>
<dbReference type="PROSITE" id="PS00463">
    <property type="entry name" value="ZN2_CY6_FUNGAL_1"/>
    <property type="match status" value="1"/>
</dbReference>
<feature type="compositionally biased region" description="Low complexity" evidence="6">
    <location>
        <begin position="489"/>
        <end position="508"/>
    </location>
</feature>
<dbReference type="eggNOG" id="ENOG502RXKS">
    <property type="taxonomic scope" value="Eukaryota"/>
</dbReference>
<dbReference type="InterPro" id="IPR036864">
    <property type="entry name" value="Zn2-C6_fun-type_DNA-bd_sf"/>
</dbReference>
<keyword evidence="9" id="KW-1185">Reference proteome</keyword>
<keyword evidence="5" id="KW-0539">Nucleus</keyword>
<dbReference type="SMART" id="SM00906">
    <property type="entry name" value="Fungal_trans"/>
    <property type="match status" value="1"/>
</dbReference>
<dbReference type="Pfam" id="PF00172">
    <property type="entry name" value="Zn_clus"/>
    <property type="match status" value="1"/>
</dbReference>
<dbReference type="CDD" id="cd00067">
    <property type="entry name" value="GAL4"/>
    <property type="match status" value="1"/>
</dbReference>
<sequence length="937" mass="101155">MDDEESPPRKRARMLSKACEMCKIKKSRCDSARPCGLCQQKGTKCEYREKGQPGLRPGYGKAMESRMAVLEDSMLKISESMQEVLQQLQRGQLPAPSIPVPDQRGAPRRTQSTAQSMSAGSGSEHGSPGDETPDGSTAGDTSMHSSISGSRANAAFSGPPPPPLWQPAPPHSDSSGQTFPLGQGAPAPNDEWLSLSPAITNKTAPEILASMASAKPLPAATETAESTAYPAEPAADLPGLPPREVLHELVELFFDHIYPWAPLFYKPDFVRSLASASSTGGGGDEKLLLLHGITVLCFRFWTKPTPTPELREAYINASRDQVLLRTIDACSLVSTQALALLALDAVGQGPGPRTWNIMAMLVAAARQLILATRTPNRPRDEANTPVVNDEGDDEVGDDGSGADGGETRRRRNGPGSANGVANGIGAGHDQSTIEAEEKRRLFWVIYSLDRFASIFHGQPGAIDTKTIRLLYPSSDDEWGMPSASPEWFQGTSDSSSSGQSSNGDASAGSFGGSGGMNFNYANLSSSNSSTNGGSINSLGNLGNSSSSHANCSANLWHHYIDALTLVDRSHRLLIQPVNVSVPAHCQEWQSNFRRLDLVLTAWFENLPAFVREGLPGQASASSASVSSAASTSSSSPPSAPPNASTPSFNPVRAMIYASYLLSFVRMYMIASFPATTSAYLRPSLAARTRLRQVCHDLATLVSMYQPHELQALGPLFVFIVWVGARSLVILWTRGGYSPDELCPAVHKSTSASSSSACMLPPDLETILTSLRHMAARWPCAQRYVDIIQMIIDTKNSPGGPPGLEIFNDPRRTSYVIQSRFKALANGRRASMSRAKGHDAGIPESKTAIVQQQSQHPQYPQYNDQHSYASLHRPQHNHHPYHPPSTQYEYQANPEPLMSMPFSQSLDFFDMPLLESYDLTGTLIGTGTFGTEINSEWL</sequence>
<keyword evidence="2" id="KW-0479">Metal-binding</keyword>
<feature type="compositionally biased region" description="Pro residues" evidence="6">
    <location>
        <begin position="158"/>
        <end position="170"/>
    </location>
</feature>
<feature type="domain" description="Zn(2)-C6 fungal-type" evidence="7">
    <location>
        <begin position="18"/>
        <end position="47"/>
    </location>
</feature>
<name>S3CQ83_OPHP1</name>
<keyword evidence="4" id="KW-0804">Transcription</keyword>
<dbReference type="VEuPathDB" id="FungiDB:F503_08538"/>
<dbReference type="PANTHER" id="PTHR47338">
    <property type="entry name" value="ZN(II)2CYS6 TRANSCRIPTION FACTOR (EUROFUNG)-RELATED"/>
    <property type="match status" value="1"/>
</dbReference>
<feature type="compositionally biased region" description="Polar residues" evidence="6">
    <location>
        <begin position="109"/>
        <end position="121"/>
    </location>
</feature>
<keyword evidence="3" id="KW-0805">Transcription regulation</keyword>
<dbReference type="HOGENOM" id="CLU_011915_2_0_1"/>
<feature type="region of interest" description="Disordered" evidence="6">
    <location>
        <begin position="625"/>
        <end position="645"/>
    </location>
</feature>
<reference evidence="8 9" key="1">
    <citation type="journal article" date="2013" name="BMC Genomics">
        <title>The genome and transcriptome of the pine saprophyte Ophiostoma piceae, and a comparison with the bark beetle-associated pine pathogen Grosmannia clavigera.</title>
        <authorList>
            <person name="Haridas S."/>
            <person name="Wang Y."/>
            <person name="Lim L."/>
            <person name="Massoumi Alamouti S."/>
            <person name="Jackman S."/>
            <person name="Docking R."/>
            <person name="Robertson G."/>
            <person name="Birol I."/>
            <person name="Bohlmann J."/>
            <person name="Breuil C."/>
        </authorList>
    </citation>
    <scope>NUCLEOTIDE SEQUENCE [LARGE SCALE GENOMIC DNA]</scope>
    <source>
        <strain evidence="8 9">UAMH 11346</strain>
    </source>
</reference>
<dbReference type="GO" id="GO:0003677">
    <property type="term" value="F:DNA binding"/>
    <property type="evidence" value="ECO:0007669"/>
    <property type="project" value="InterPro"/>
</dbReference>
<dbReference type="InterPro" id="IPR001138">
    <property type="entry name" value="Zn2Cys6_DnaBD"/>
</dbReference>
<dbReference type="PROSITE" id="PS50048">
    <property type="entry name" value="ZN2_CY6_FUNGAL_2"/>
    <property type="match status" value="1"/>
</dbReference>
<dbReference type="OrthoDB" id="4456959at2759"/>
<dbReference type="GO" id="GO:0008270">
    <property type="term" value="F:zinc ion binding"/>
    <property type="evidence" value="ECO:0007669"/>
    <property type="project" value="InterPro"/>
</dbReference>
<dbReference type="AlphaFoldDB" id="S3CQ83"/>
<evidence type="ECO:0000256" key="4">
    <source>
        <dbReference type="ARBA" id="ARBA00023163"/>
    </source>
</evidence>
<dbReference type="CDD" id="cd12148">
    <property type="entry name" value="fungal_TF_MHR"/>
    <property type="match status" value="1"/>
</dbReference>
<dbReference type="Proteomes" id="UP000016923">
    <property type="component" value="Unassembled WGS sequence"/>
</dbReference>
<accession>S3CQ83</accession>
<evidence type="ECO:0000256" key="3">
    <source>
        <dbReference type="ARBA" id="ARBA00023015"/>
    </source>
</evidence>
<dbReference type="Pfam" id="PF04082">
    <property type="entry name" value="Fungal_trans"/>
    <property type="match status" value="1"/>
</dbReference>
<feature type="compositionally biased region" description="Polar residues" evidence="6">
    <location>
        <begin position="134"/>
        <end position="151"/>
    </location>
</feature>
<dbReference type="InterPro" id="IPR050815">
    <property type="entry name" value="TF_fung"/>
</dbReference>
<dbReference type="PANTHER" id="PTHR47338:SF20">
    <property type="entry name" value="ZN(II)2CYS6 TRANSCRIPTION FACTOR (EUROFUNG)"/>
    <property type="match status" value="1"/>
</dbReference>
<feature type="region of interest" description="Disordered" evidence="6">
    <location>
        <begin position="480"/>
        <end position="508"/>
    </location>
</feature>
<feature type="region of interest" description="Disordered" evidence="6">
    <location>
        <begin position="870"/>
        <end position="890"/>
    </location>
</feature>
<evidence type="ECO:0000256" key="1">
    <source>
        <dbReference type="ARBA" id="ARBA00004123"/>
    </source>
</evidence>
<evidence type="ECO:0000256" key="2">
    <source>
        <dbReference type="ARBA" id="ARBA00022723"/>
    </source>
</evidence>
<gene>
    <name evidence="8" type="ORF">F503_08538</name>
</gene>